<reference evidence="2 3" key="1">
    <citation type="submission" date="2022-01" db="EMBL/GenBank/DDBJ databases">
        <title>Nocardioides sp. nov., an actinomycete isolated from mining soil.</title>
        <authorList>
            <person name="Liu L."/>
        </authorList>
    </citation>
    <scope>NUCLEOTIDE SEQUENCE [LARGE SCALE GENOMIC DNA]</scope>
    <source>
        <strain evidence="2 3">KLBMP 9356</strain>
    </source>
</reference>
<dbReference type="Proteomes" id="UP001201161">
    <property type="component" value="Unassembled WGS sequence"/>
</dbReference>
<accession>A0ABS9H9N4</accession>
<dbReference type="RefSeq" id="WP_236399821.1">
    <property type="nucleotide sequence ID" value="NZ_JAKJHZ010000005.1"/>
</dbReference>
<protein>
    <recommendedName>
        <fullName evidence="4">Single-stranded DNA-binding protein</fullName>
    </recommendedName>
</protein>
<organism evidence="2 3">
    <name type="scientific">Nocardioides potassii</name>
    <dbReference type="NCBI Taxonomy" id="2911371"/>
    <lineage>
        <taxon>Bacteria</taxon>
        <taxon>Bacillati</taxon>
        <taxon>Actinomycetota</taxon>
        <taxon>Actinomycetes</taxon>
        <taxon>Propionibacteriales</taxon>
        <taxon>Nocardioidaceae</taxon>
        <taxon>Nocardioides</taxon>
    </lineage>
</organism>
<comment type="caution">
    <text evidence="2">The sequence shown here is derived from an EMBL/GenBank/DDBJ whole genome shotgun (WGS) entry which is preliminary data.</text>
</comment>
<evidence type="ECO:0000313" key="2">
    <source>
        <dbReference type="EMBL" id="MCF6376925.1"/>
    </source>
</evidence>
<proteinExistence type="predicted"/>
<evidence type="ECO:0000313" key="3">
    <source>
        <dbReference type="Proteomes" id="UP001201161"/>
    </source>
</evidence>
<evidence type="ECO:0008006" key="4">
    <source>
        <dbReference type="Google" id="ProtNLM"/>
    </source>
</evidence>
<gene>
    <name evidence="2" type="ORF">L2K70_04855</name>
</gene>
<feature type="compositionally biased region" description="Basic and acidic residues" evidence="1">
    <location>
        <begin position="143"/>
        <end position="157"/>
    </location>
</feature>
<keyword evidence="3" id="KW-1185">Reference proteome</keyword>
<sequence>MDITDTLAPKSDQLDAVDLLGGPRVFTIERVTKNNGEQPINVHLAEFPRPWRPGKSMRRVLAGAWSADASTWPGRRVELFCDTEVVFGGKAVGGTRISRMSHIDGQKKIPLILTKGKSGVYTVDPLPDAPAPSKADELRAEWKTATPERRSEIEAEVAKLNGSGS</sequence>
<dbReference type="EMBL" id="JAKJHZ010000005">
    <property type="protein sequence ID" value="MCF6376925.1"/>
    <property type="molecule type" value="Genomic_DNA"/>
</dbReference>
<evidence type="ECO:0000256" key="1">
    <source>
        <dbReference type="SAM" id="MobiDB-lite"/>
    </source>
</evidence>
<feature type="region of interest" description="Disordered" evidence="1">
    <location>
        <begin position="143"/>
        <end position="165"/>
    </location>
</feature>
<name>A0ABS9H9N4_9ACTN</name>